<keyword evidence="3" id="KW-1185">Reference proteome</keyword>
<dbReference type="STRING" id="5627.A0A1C7M9J0"/>
<name>A0A1C7M9J0_GRIFR</name>
<proteinExistence type="predicted"/>
<dbReference type="Proteomes" id="UP000092993">
    <property type="component" value="Unassembled WGS sequence"/>
</dbReference>
<dbReference type="EMBL" id="LUGG01000006">
    <property type="protein sequence ID" value="OBZ73575.1"/>
    <property type="molecule type" value="Genomic_DNA"/>
</dbReference>
<evidence type="ECO:0000313" key="3">
    <source>
        <dbReference type="Proteomes" id="UP000092993"/>
    </source>
</evidence>
<organism evidence="2 3">
    <name type="scientific">Grifola frondosa</name>
    <name type="common">Maitake</name>
    <name type="synonym">Polyporus frondosus</name>
    <dbReference type="NCBI Taxonomy" id="5627"/>
    <lineage>
        <taxon>Eukaryota</taxon>
        <taxon>Fungi</taxon>
        <taxon>Dikarya</taxon>
        <taxon>Basidiomycota</taxon>
        <taxon>Agaricomycotina</taxon>
        <taxon>Agaricomycetes</taxon>
        <taxon>Polyporales</taxon>
        <taxon>Grifolaceae</taxon>
        <taxon>Grifola</taxon>
    </lineage>
</organism>
<feature type="region of interest" description="Disordered" evidence="1">
    <location>
        <begin position="92"/>
        <end position="130"/>
    </location>
</feature>
<feature type="region of interest" description="Disordered" evidence="1">
    <location>
        <begin position="1"/>
        <end position="64"/>
    </location>
</feature>
<gene>
    <name evidence="2" type="ORF">A0H81_05998</name>
</gene>
<sequence length="274" mass="29411">MQGVADAIGHDGADERGGGGGGDGWLRDVEKDEPARGNDQKGGLGARESRGNGVPGSHDSRGVSNISVTRLAPESSTPPSKVFITCQRCCTSRSPTRSPPWHSSSSTRPLGSPTHDEELSESHAAHLANPERCSEPIRTWAGLAGHRAAWSWCAEDGIILRGDELEEVFVADEWDRTPAPATPKLSYQDILELKQLRISLHTLRPTNLSPAVHHVGSLILFIILLPASSSNTASPSPLRSRTRALQRVPLTLQLAGKIAKNSLRPKSTLRSCPI</sequence>
<feature type="compositionally biased region" description="Basic and acidic residues" evidence="1">
    <location>
        <begin position="25"/>
        <end position="39"/>
    </location>
</feature>
<protein>
    <submittedName>
        <fullName evidence="2">Uncharacterized protein</fullName>
    </submittedName>
</protein>
<feature type="compositionally biased region" description="Basic and acidic residues" evidence="1">
    <location>
        <begin position="114"/>
        <end position="124"/>
    </location>
</feature>
<reference evidence="2 3" key="1">
    <citation type="submission" date="2016-03" db="EMBL/GenBank/DDBJ databases">
        <title>Whole genome sequencing of Grifola frondosa 9006-11.</title>
        <authorList>
            <person name="Min B."/>
            <person name="Park H."/>
            <person name="Kim J.-G."/>
            <person name="Cho H."/>
            <person name="Oh Y.-L."/>
            <person name="Kong W.-S."/>
            <person name="Choi I.-G."/>
        </authorList>
    </citation>
    <scope>NUCLEOTIDE SEQUENCE [LARGE SCALE GENOMIC DNA]</scope>
    <source>
        <strain evidence="2 3">9006-11</strain>
    </source>
</reference>
<dbReference type="OrthoDB" id="2802795at2759"/>
<feature type="compositionally biased region" description="Polar residues" evidence="1">
    <location>
        <begin position="92"/>
        <end position="109"/>
    </location>
</feature>
<feature type="compositionally biased region" description="Basic and acidic residues" evidence="1">
    <location>
        <begin position="8"/>
        <end position="17"/>
    </location>
</feature>
<dbReference type="AlphaFoldDB" id="A0A1C7M9J0"/>
<evidence type="ECO:0000313" key="2">
    <source>
        <dbReference type="EMBL" id="OBZ73575.1"/>
    </source>
</evidence>
<comment type="caution">
    <text evidence="2">The sequence shown here is derived from an EMBL/GenBank/DDBJ whole genome shotgun (WGS) entry which is preliminary data.</text>
</comment>
<evidence type="ECO:0000256" key="1">
    <source>
        <dbReference type="SAM" id="MobiDB-lite"/>
    </source>
</evidence>
<accession>A0A1C7M9J0</accession>